<dbReference type="GO" id="GO:0000105">
    <property type="term" value="P:L-histidine biosynthetic process"/>
    <property type="evidence" value="ECO:0007669"/>
    <property type="project" value="UniProtKB-UniRule"/>
</dbReference>
<comment type="catalytic activity">
    <reaction evidence="2 15">
        <text>1-(5-phospho-beta-D-ribosyl)-ATP + H2O = 1-(5-phospho-beta-D-ribosyl)-5'-AMP + diphosphate + H(+)</text>
        <dbReference type="Rhea" id="RHEA:22828"/>
        <dbReference type="ChEBI" id="CHEBI:15377"/>
        <dbReference type="ChEBI" id="CHEBI:15378"/>
        <dbReference type="ChEBI" id="CHEBI:33019"/>
        <dbReference type="ChEBI" id="CHEBI:59457"/>
        <dbReference type="ChEBI" id="CHEBI:73183"/>
        <dbReference type="EC" id="3.6.1.31"/>
    </reaction>
</comment>
<comment type="pathway">
    <text evidence="4 15">Amino-acid biosynthesis; L-histidine biosynthesis; L-histidine from 5-phospho-alpha-D-ribose 1-diphosphate: step 3/9.</text>
</comment>
<dbReference type="InterPro" id="IPR038019">
    <property type="entry name" value="PRib_AMP_CycHydrolase_sf"/>
</dbReference>
<dbReference type="HAMAP" id="MF_01019">
    <property type="entry name" value="HisIE"/>
    <property type="match status" value="1"/>
</dbReference>
<evidence type="ECO:0000256" key="2">
    <source>
        <dbReference type="ARBA" id="ARBA00001460"/>
    </source>
</evidence>
<keyword evidence="9 15" id="KW-0028">Amino-acid biosynthesis</keyword>
<dbReference type="AlphaFoldDB" id="A0A1F6EK44"/>
<evidence type="ECO:0000256" key="11">
    <source>
        <dbReference type="ARBA" id="ARBA00022801"/>
    </source>
</evidence>
<dbReference type="UniPathway" id="UPA00031">
    <property type="reaction ID" value="UER00007"/>
</dbReference>
<evidence type="ECO:0000256" key="13">
    <source>
        <dbReference type="ARBA" id="ARBA00023102"/>
    </source>
</evidence>
<evidence type="ECO:0000313" key="18">
    <source>
        <dbReference type="Proteomes" id="UP000178427"/>
    </source>
</evidence>
<evidence type="ECO:0000256" key="9">
    <source>
        <dbReference type="ARBA" id="ARBA00022605"/>
    </source>
</evidence>
<feature type="domain" description="Phosphoribosyl-AMP cyclohydrolase" evidence="16">
    <location>
        <begin position="31"/>
        <end position="103"/>
    </location>
</feature>
<organism evidence="17 18">
    <name type="scientific">Candidatus Kaiserbacteria bacterium RIFCSPLOWO2_01_FULL_54_20</name>
    <dbReference type="NCBI Taxonomy" id="1798513"/>
    <lineage>
        <taxon>Bacteria</taxon>
        <taxon>Candidatus Kaiseribacteriota</taxon>
    </lineage>
</organism>
<keyword evidence="8 15" id="KW-0963">Cytoplasm</keyword>
<keyword evidence="13 15" id="KW-0368">Histidine biosynthesis</keyword>
<comment type="caution">
    <text evidence="17">The sequence shown here is derived from an EMBL/GenBank/DDBJ whole genome shotgun (WGS) entry which is preliminary data.</text>
</comment>
<proteinExistence type="inferred from homology"/>
<keyword evidence="12 15" id="KW-0067">ATP-binding</keyword>
<dbReference type="InterPro" id="IPR002496">
    <property type="entry name" value="PRib_AMP_CycHydrolase_dom"/>
</dbReference>
<dbReference type="EC" id="3.5.4.19" evidence="15"/>
<comment type="pathway">
    <text evidence="5 15">Amino-acid biosynthesis; L-histidine biosynthesis; L-histidine from 5-phospho-alpha-D-ribose 1-diphosphate: step 2/9.</text>
</comment>
<keyword evidence="11 15" id="KW-0378">Hydrolase</keyword>
<dbReference type="STRING" id="1798513.A3A40_03400"/>
<dbReference type="GO" id="GO:0005524">
    <property type="term" value="F:ATP binding"/>
    <property type="evidence" value="ECO:0007669"/>
    <property type="project" value="UniProtKB-KW"/>
</dbReference>
<comment type="similarity">
    <text evidence="6 15">In the C-terminal section; belongs to the PRA-PH family.</text>
</comment>
<evidence type="ECO:0000256" key="3">
    <source>
        <dbReference type="ARBA" id="ARBA00004496"/>
    </source>
</evidence>
<dbReference type="HAMAP" id="MF_01020">
    <property type="entry name" value="HisE"/>
    <property type="match status" value="1"/>
</dbReference>
<dbReference type="FunFam" id="3.10.20.810:FF:000001">
    <property type="entry name" value="Histidine biosynthesis bifunctional protein HisIE"/>
    <property type="match status" value="1"/>
</dbReference>
<dbReference type="Gene3D" id="1.10.287.1080">
    <property type="entry name" value="MazG-like"/>
    <property type="match status" value="1"/>
</dbReference>
<keyword evidence="14 15" id="KW-0511">Multifunctional enzyme</keyword>
<accession>A0A1F6EK44</accession>
<evidence type="ECO:0000256" key="14">
    <source>
        <dbReference type="ARBA" id="ARBA00023268"/>
    </source>
</evidence>
<dbReference type="Pfam" id="PF01503">
    <property type="entry name" value="PRA-PH"/>
    <property type="match status" value="1"/>
</dbReference>
<feature type="region of interest" description="Phosphoribosyl-ATP pyrophosphohydrolase" evidence="15">
    <location>
        <begin position="112"/>
        <end position="212"/>
    </location>
</feature>
<evidence type="ECO:0000256" key="10">
    <source>
        <dbReference type="ARBA" id="ARBA00022741"/>
    </source>
</evidence>
<evidence type="ECO:0000256" key="8">
    <source>
        <dbReference type="ARBA" id="ARBA00022490"/>
    </source>
</evidence>
<evidence type="ECO:0000256" key="15">
    <source>
        <dbReference type="HAMAP-Rule" id="MF_01019"/>
    </source>
</evidence>
<dbReference type="EMBL" id="MFMA01000046">
    <property type="protein sequence ID" value="OGG73682.1"/>
    <property type="molecule type" value="Genomic_DNA"/>
</dbReference>
<dbReference type="PANTHER" id="PTHR42945:SF9">
    <property type="entry name" value="HISTIDINE BIOSYNTHESIS BIFUNCTIONAL PROTEIN HISIE"/>
    <property type="match status" value="1"/>
</dbReference>
<dbReference type="SUPFAM" id="SSF101386">
    <property type="entry name" value="all-alpha NTP pyrophosphatases"/>
    <property type="match status" value="1"/>
</dbReference>
<dbReference type="Pfam" id="PF01502">
    <property type="entry name" value="PRA-CH"/>
    <property type="match status" value="1"/>
</dbReference>
<dbReference type="Proteomes" id="UP000178427">
    <property type="component" value="Unassembled WGS sequence"/>
</dbReference>
<dbReference type="NCBIfam" id="NF000768">
    <property type="entry name" value="PRK00051.1"/>
    <property type="match status" value="1"/>
</dbReference>
<dbReference type="NCBIfam" id="TIGR03188">
    <property type="entry name" value="histidine_hisI"/>
    <property type="match status" value="1"/>
</dbReference>
<comment type="similarity">
    <text evidence="7 15">In the N-terminal section; belongs to the PRA-CH family.</text>
</comment>
<feature type="region of interest" description="Phosphoribosyl-AMP cyclohydrolase" evidence="15">
    <location>
        <begin position="1"/>
        <end position="111"/>
    </location>
</feature>
<evidence type="ECO:0000313" key="17">
    <source>
        <dbReference type="EMBL" id="OGG73682.1"/>
    </source>
</evidence>
<dbReference type="InterPro" id="IPR008179">
    <property type="entry name" value="HisE"/>
</dbReference>
<evidence type="ECO:0000256" key="12">
    <source>
        <dbReference type="ARBA" id="ARBA00022840"/>
    </source>
</evidence>
<reference evidence="17 18" key="1">
    <citation type="journal article" date="2016" name="Nat. Commun.">
        <title>Thousands of microbial genomes shed light on interconnected biogeochemical processes in an aquifer system.</title>
        <authorList>
            <person name="Anantharaman K."/>
            <person name="Brown C.T."/>
            <person name="Hug L.A."/>
            <person name="Sharon I."/>
            <person name="Castelle C.J."/>
            <person name="Probst A.J."/>
            <person name="Thomas B.C."/>
            <person name="Singh A."/>
            <person name="Wilkins M.J."/>
            <person name="Karaoz U."/>
            <person name="Brodie E.L."/>
            <person name="Williams K.H."/>
            <person name="Hubbard S.S."/>
            <person name="Banfield J.F."/>
        </authorList>
    </citation>
    <scope>NUCLEOTIDE SEQUENCE [LARGE SCALE GENOMIC DNA]</scope>
</reference>
<evidence type="ECO:0000256" key="4">
    <source>
        <dbReference type="ARBA" id="ARBA00005169"/>
    </source>
</evidence>
<dbReference type="NCBIfam" id="NF002747">
    <property type="entry name" value="PRK02759.1"/>
    <property type="match status" value="1"/>
</dbReference>
<dbReference type="SUPFAM" id="SSF141734">
    <property type="entry name" value="HisI-like"/>
    <property type="match status" value="1"/>
</dbReference>
<dbReference type="Gene3D" id="3.10.20.810">
    <property type="entry name" value="Phosphoribosyl-AMP cyclohydrolase"/>
    <property type="match status" value="1"/>
</dbReference>
<comment type="catalytic activity">
    <reaction evidence="1 15">
        <text>1-(5-phospho-beta-D-ribosyl)-5'-AMP + H2O = 1-(5-phospho-beta-D-ribosyl)-5-[(5-phospho-beta-D-ribosylamino)methylideneamino]imidazole-4-carboxamide</text>
        <dbReference type="Rhea" id="RHEA:20049"/>
        <dbReference type="ChEBI" id="CHEBI:15377"/>
        <dbReference type="ChEBI" id="CHEBI:58435"/>
        <dbReference type="ChEBI" id="CHEBI:59457"/>
        <dbReference type="EC" id="3.5.4.19"/>
    </reaction>
</comment>
<dbReference type="InterPro" id="IPR023019">
    <property type="entry name" value="His_synth_HisIE"/>
</dbReference>
<dbReference type="CDD" id="cd11534">
    <property type="entry name" value="NTP-PPase_HisIE_like"/>
    <property type="match status" value="1"/>
</dbReference>
<comment type="subcellular location">
    <subcellularLocation>
        <location evidence="3 15">Cytoplasm</location>
    </subcellularLocation>
</comment>
<name>A0A1F6EK44_9BACT</name>
<dbReference type="GO" id="GO:0004635">
    <property type="term" value="F:phosphoribosyl-AMP cyclohydrolase activity"/>
    <property type="evidence" value="ECO:0007669"/>
    <property type="project" value="UniProtKB-UniRule"/>
</dbReference>
<dbReference type="EC" id="3.6.1.31" evidence="15"/>
<evidence type="ECO:0000256" key="1">
    <source>
        <dbReference type="ARBA" id="ARBA00000024"/>
    </source>
</evidence>
<gene>
    <name evidence="15" type="primary">hisI</name>
    <name evidence="15" type="synonym">hisIE</name>
    <name evidence="17" type="ORF">A3A40_03400</name>
</gene>
<dbReference type="InterPro" id="IPR021130">
    <property type="entry name" value="PRib-ATP_PPHydrolase-like"/>
</dbReference>
<evidence type="ECO:0000259" key="16">
    <source>
        <dbReference type="Pfam" id="PF01502"/>
    </source>
</evidence>
<keyword evidence="10 15" id="KW-0547">Nucleotide-binding</keyword>
<evidence type="ECO:0000256" key="5">
    <source>
        <dbReference type="ARBA" id="ARBA00005204"/>
    </source>
</evidence>
<dbReference type="GO" id="GO:0005737">
    <property type="term" value="C:cytoplasm"/>
    <property type="evidence" value="ECO:0007669"/>
    <property type="project" value="UniProtKB-SubCell"/>
</dbReference>
<dbReference type="PANTHER" id="PTHR42945">
    <property type="entry name" value="HISTIDINE BIOSYNTHESIS BIFUNCTIONAL PROTEIN"/>
    <property type="match status" value="1"/>
</dbReference>
<protein>
    <recommendedName>
        <fullName evidence="15">Histidine biosynthesis bifunctional protein HisIE</fullName>
    </recommendedName>
    <domain>
        <recommendedName>
            <fullName evidence="15">Phosphoribosyl-AMP cyclohydrolase</fullName>
            <shortName evidence="15">PRA-CH</shortName>
            <ecNumber evidence="15">3.5.4.19</ecNumber>
        </recommendedName>
    </domain>
    <domain>
        <recommendedName>
            <fullName evidence="15">Phosphoribosyl-ATP pyrophosphatase</fullName>
            <shortName evidence="15">PRA-PH</shortName>
            <ecNumber evidence="15">3.6.1.31</ecNumber>
        </recommendedName>
    </domain>
</protein>
<evidence type="ECO:0000256" key="7">
    <source>
        <dbReference type="ARBA" id="ARBA00008299"/>
    </source>
</evidence>
<sequence>MKNLTKKIDWEKGDGLVPTVVQDESGGAVLMVGYMNPASLEKTMKTGRMWFYSRSKGRLWMKGEKSKNYLRVADVMLDCDNDTLLIKVRPAGPTCHTGAYSCFGVQKNIDVLAELCEVIADRKKRLPRGSYTSVLLKSGVRAISSKIAEEALEVVQAAKYETKKRLTEEAADLVYHLLVLLLARGLTFAQVEEELQRREGRSGLQEKASRRS</sequence>
<dbReference type="GO" id="GO:0004636">
    <property type="term" value="F:phosphoribosyl-ATP diphosphatase activity"/>
    <property type="evidence" value="ECO:0007669"/>
    <property type="project" value="UniProtKB-UniRule"/>
</dbReference>
<evidence type="ECO:0000256" key="6">
    <source>
        <dbReference type="ARBA" id="ARBA00007731"/>
    </source>
</evidence>